<sequence>MLDLNGNHVLVTGGAGFIGSHIVDALVACGADVVVYDNFTRGKIENLESALSTGKVEVIEGDIRDTAKLDKAMESVDYVFHEAALWLLECEQNPRLAIDVNIIGTFNVLEAA</sequence>
<dbReference type="InterPro" id="IPR002225">
    <property type="entry name" value="3Beta_OHSteriod_DH/Estase"/>
</dbReference>
<dbReference type="Pfam" id="PF01073">
    <property type="entry name" value="3Beta_HSD"/>
    <property type="match status" value="1"/>
</dbReference>
<dbReference type="SUPFAM" id="SSF51735">
    <property type="entry name" value="NAD(P)-binding Rossmann-fold domains"/>
    <property type="match status" value="1"/>
</dbReference>
<reference evidence="3" key="1">
    <citation type="submission" date="2017-07" db="EMBL/GenBank/DDBJ databases">
        <title>Novel pathways for hydrocarbon cycling and metabolic interdependencies in hydrothermal sediment communities.</title>
        <authorList>
            <person name="Dombrowski N."/>
            <person name="Seitz K."/>
            <person name="Teske A."/>
            <person name="Baker B."/>
        </authorList>
    </citation>
    <scope>NUCLEOTIDE SEQUENCE [LARGE SCALE GENOMIC DNA]</scope>
</reference>
<gene>
    <name evidence="2" type="ORF">CGW93_04570</name>
</gene>
<proteinExistence type="predicted"/>
<dbReference type="InterPro" id="IPR036291">
    <property type="entry name" value="NAD(P)-bd_dom_sf"/>
</dbReference>
<protein>
    <submittedName>
        <fullName evidence="2">NAD-dependent epimerase</fullName>
    </submittedName>
</protein>
<accession>A0A257LSG0</accession>
<feature type="non-terminal residue" evidence="2">
    <location>
        <position position="112"/>
    </location>
</feature>
<dbReference type="PANTHER" id="PTHR43000">
    <property type="entry name" value="DTDP-D-GLUCOSE 4,6-DEHYDRATASE-RELATED"/>
    <property type="match status" value="1"/>
</dbReference>
<organism evidence="2 3">
    <name type="scientific">candidate division WOR-3 bacterium 4484_18</name>
    <dbReference type="NCBI Taxonomy" id="2020626"/>
    <lineage>
        <taxon>Bacteria</taxon>
        <taxon>Bacteria division WOR-3</taxon>
    </lineage>
</organism>
<evidence type="ECO:0000259" key="1">
    <source>
        <dbReference type="Pfam" id="PF01073"/>
    </source>
</evidence>
<dbReference type="AlphaFoldDB" id="A0A257LSG0"/>
<evidence type="ECO:0000313" key="3">
    <source>
        <dbReference type="Proteomes" id="UP000216312"/>
    </source>
</evidence>
<dbReference type="EMBL" id="NMUJ01000068">
    <property type="protein sequence ID" value="OYV02618.1"/>
    <property type="molecule type" value="Genomic_DNA"/>
</dbReference>
<dbReference type="GO" id="GO:0006694">
    <property type="term" value="P:steroid biosynthetic process"/>
    <property type="evidence" value="ECO:0007669"/>
    <property type="project" value="InterPro"/>
</dbReference>
<name>A0A257LSG0_UNCW3</name>
<evidence type="ECO:0000313" key="2">
    <source>
        <dbReference type="EMBL" id="OYV02618.1"/>
    </source>
</evidence>
<dbReference type="Gene3D" id="3.40.50.720">
    <property type="entry name" value="NAD(P)-binding Rossmann-like Domain"/>
    <property type="match status" value="1"/>
</dbReference>
<dbReference type="GO" id="GO:0016616">
    <property type="term" value="F:oxidoreductase activity, acting on the CH-OH group of donors, NAD or NADP as acceptor"/>
    <property type="evidence" value="ECO:0007669"/>
    <property type="project" value="InterPro"/>
</dbReference>
<comment type="caution">
    <text evidence="2">The sequence shown here is derived from an EMBL/GenBank/DDBJ whole genome shotgun (WGS) entry which is preliminary data.</text>
</comment>
<dbReference type="Proteomes" id="UP000216312">
    <property type="component" value="Unassembled WGS sequence"/>
</dbReference>
<feature type="domain" description="3-beta hydroxysteroid dehydrogenase/isomerase" evidence="1">
    <location>
        <begin position="10"/>
        <end position="112"/>
    </location>
</feature>